<dbReference type="PROSITE" id="PS50043">
    <property type="entry name" value="HTH_LUXR_2"/>
    <property type="match status" value="1"/>
</dbReference>
<dbReference type="Gene3D" id="3.30.450.80">
    <property type="entry name" value="Transcription factor LuxR-like, autoinducer-binding domain"/>
    <property type="match status" value="1"/>
</dbReference>
<evidence type="ECO:0000259" key="4">
    <source>
        <dbReference type="PROSITE" id="PS50043"/>
    </source>
</evidence>
<keyword evidence="6" id="KW-1185">Reference proteome</keyword>
<organism evidence="5 6">
    <name type="scientific">Kaistia terrae</name>
    <dbReference type="NCBI Taxonomy" id="537017"/>
    <lineage>
        <taxon>Bacteria</taxon>
        <taxon>Pseudomonadati</taxon>
        <taxon>Pseudomonadota</taxon>
        <taxon>Alphaproteobacteria</taxon>
        <taxon>Hyphomicrobiales</taxon>
        <taxon>Kaistiaceae</taxon>
        <taxon>Kaistia</taxon>
    </lineage>
</organism>
<dbReference type="SUPFAM" id="SSF46894">
    <property type="entry name" value="C-terminal effector domain of the bipartite response regulators"/>
    <property type="match status" value="1"/>
</dbReference>
<gene>
    <name evidence="5" type="ORF">ACFPP9_01950</name>
</gene>
<dbReference type="Proteomes" id="UP001596150">
    <property type="component" value="Unassembled WGS sequence"/>
</dbReference>
<dbReference type="SMART" id="SM00421">
    <property type="entry name" value="HTH_LUXR"/>
    <property type="match status" value="1"/>
</dbReference>
<dbReference type="InterPro" id="IPR036693">
    <property type="entry name" value="TF_LuxR_autoind-bd_dom_sf"/>
</dbReference>
<dbReference type="PANTHER" id="PTHR44688">
    <property type="entry name" value="DNA-BINDING TRANSCRIPTIONAL ACTIVATOR DEVR_DOSR"/>
    <property type="match status" value="1"/>
</dbReference>
<protein>
    <submittedName>
        <fullName evidence="5">Autoinducer binding domain-containing protein</fullName>
    </submittedName>
</protein>
<accession>A0ABW0PSJ6</accession>
<dbReference type="InterPro" id="IPR000792">
    <property type="entry name" value="Tscrpt_reg_LuxR_C"/>
</dbReference>
<evidence type="ECO:0000313" key="6">
    <source>
        <dbReference type="Proteomes" id="UP001596150"/>
    </source>
</evidence>
<dbReference type="InterPro" id="IPR016032">
    <property type="entry name" value="Sig_transdc_resp-reg_C-effctor"/>
</dbReference>
<keyword evidence="3" id="KW-0804">Transcription</keyword>
<dbReference type="EMBL" id="JBHSML010000002">
    <property type="protein sequence ID" value="MFC5514517.1"/>
    <property type="molecule type" value="Genomic_DNA"/>
</dbReference>
<dbReference type="Gene3D" id="1.10.10.10">
    <property type="entry name" value="Winged helix-like DNA-binding domain superfamily/Winged helix DNA-binding domain"/>
    <property type="match status" value="1"/>
</dbReference>
<feature type="domain" description="HTH luxR-type" evidence="4">
    <location>
        <begin position="171"/>
        <end position="235"/>
    </location>
</feature>
<evidence type="ECO:0000313" key="5">
    <source>
        <dbReference type="EMBL" id="MFC5514517.1"/>
    </source>
</evidence>
<sequence>MLEITSGVVASICNADDKHELRRAINASAGLLGFDSFNLGCEKRAQREFMTNPTLTNWSYDDLVAYERDGWSERDPLLEYAATGTGPLYWQRPTWKVRHDDYLEYIEHAGIFSGITIPMGGQSGMVGALTFLSFADREHDKDAVHAATIIGMVAKERARSLGLFSGDAPAVNGMLQSLSSLQREVLKWIANGKSNSEIAIIVGQSKRSVDYHVIEILKKLAVSSRAQAAAFYASL</sequence>
<evidence type="ECO:0000256" key="3">
    <source>
        <dbReference type="ARBA" id="ARBA00023163"/>
    </source>
</evidence>
<keyword evidence="2" id="KW-0238">DNA-binding</keyword>
<dbReference type="RefSeq" id="WP_266342551.1">
    <property type="nucleotide sequence ID" value="NZ_JAPKNH010000002.1"/>
</dbReference>
<dbReference type="PANTHER" id="PTHR44688:SF16">
    <property type="entry name" value="DNA-BINDING TRANSCRIPTIONAL ACTIVATOR DEVR_DOSR"/>
    <property type="match status" value="1"/>
</dbReference>
<dbReference type="PRINTS" id="PR00038">
    <property type="entry name" value="HTHLUXR"/>
</dbReference>
<proteinExistence type="predicted"/>
<dbReference type="InterPro" id="IPR036388">
    <property type="entry name" value="WH-like_DNA-bd_sf"/>
</dbReference>
<dbReference type="CDD" id="cd06170">
    <property type="entry name" value="LuxR_C_like"/>
    <property type="match status" value="1"/>
</dbReference>
<reference evidence="6" key="1">
    <citation type="journal article" date="2019" name="Int. J. Syst. Evol. Microbiol.">
        <title>The Global Catalogue of Microorganisms (GCM) 10K type strain sequencing project: providing services to taxonomists for standard genome sequencing and annotation.</title>
        <authorList>
            <consortium name="The Broad Institute Genomics Platform"/>
            <consortium name="The Broad Institute Genome Sequencing Center for Infectious Disease"/>
            <person name="Wu L."/>
            <person name="Ma J."/>
        </authorList>
    </citation>
    <scope>NUCLEOTIDE SEQUENCE [LARGE SCALE GENOMIC DNA]</scope>
    <source>
        <strain evidence="6">KACC 12633</strain>
    </source>
</reference>
<comment type="caution">
    <text evidence="5">The sequence shown here is derived from an EMBL/GenBank/DDBJ whole genome shotgun (WGS) entry which is preliminary data.</text>
</comment>
<dbReference type="Pfam" id="PF00196">
    <property type="entry name" value="GerE"/>
    <property type="match status" value="1"/>
</dbReference>
<evidence type="ECO:0000256" key="2">
    <source>
        <dbReference type="ARBA" id="ARBA00023125"/>
    </source>
</evidence>
<dbReference type="InterPro" id="IPR005143">
    <property type="entry name" value="TF_LuxR_autoind-bd_dom"/>
</dbReference>
<name>A0ABW0PSJ6_9HYPH</name>
<dbReference type="SUPFAM" id="SSF75516">
    <property type="entry name" value="Pheromone-binding domain of LuxR-like quorum-sensing transcription factors"/>
    <property type="match status" value="1"/>
</dbReference>
<dbReference type="Pfam" id="PF03472">
    <property type="entry name" value="Autoind_bind"/>
    <property type="match status" value="1"/>
</dbReference>
<evidence type="ECO:0000256" key="1">
    <source>
        <dbReference type="ARBA" id="ARBA00023015"/>
    </source>
</evidence>
<keyword evidence="1" id="KW-0805">Transcription regulation</keyword>